<dbReference type="InterPro" id="IPR002410">
    <property type="entry name" value="Peptidase_S33"/>
</dbReference>
<evidence type="ECO:0000256" key="6">
    <source>
        <dbReference type="ARBA" id="ARBA00022438"/>
    </source>
</evidence>
<dbReference type="AlphaFoldDB" id="B4R875"/>
<dbReference type="InterPro" id="IPR029058">
    <property type="entry name" value="AB_hydrolase_fold"/>
</dbReference>
<keyword evidence="8" id="KW-0645">Protease</keyword>
<dbReference type="InterPro" id="IPR000073">
    <property type="entry name" value="AB_hydrolase_1"/>
</dbReference>
<evidence type="ECO:0000256" key="9">
    <source>
        <dbReference type="ARBA" id="ARBA00022801"/>
    </source>
</evidence>
<name>B4R875_PHEZH</name>
<feature type="domain" description="AB hydrolase-1" evidence="12">
    <location>
        <begin position="74"/>
        <end position="191"/>
    </location>
</feature>
<dbReference type="Pfam" id="PF00561">
    <property type="entry name" value="Abhydrolase_1"/>
    <property type="match status" value="1"/>
</dbReference>
<proteinExistence type="inferred from homology"/>
<keyword evidence="11" id="KW-0732">Signal</keyword>
<keyword evidence="7" id="KW-0963">Cytoplasm</keyword>
<reference evidence="13 14" key="1">
    <citation type="journal article" date="2008" name="BMC Genomics">
        <title>Complete genome of Phenylobacterium zucineum - a novel facultative intracellular bacterium isolated from human erythroleukemia cell line K562.</title>
        <authorList>
            <person name="Luo Y."/>
            <person name="Xu X."/>
            <person name="Ding Z."/>
            <person name="Liu Z."/>
            <person name="Zhang B."/>
            <person name="Yan Z."/>
            <person name="Sun J."/>
            <person name="Hu S."/>
            <person name="Hu X."/>
        </authorList>
    </citation>
    <scope>NUCLEOTIDE SEQUENCE [LARGE SCALE GENOMIC DNA]</scope>
    <source>
        <strain evidence="13 14">HLK1</strain>
    </source>
</reference>
<dbReference type="GO" id="GO:0005737">
    <property type="term" value="C:cytoplasm"/>
    <property type="evidence" value="ECO:0007669"/>
    <property type="project" value="UniProtKB-SubCell"/>
</dbReference>
<evidence type="ECO:0000313" key="14">
    <source>
        <dbReference type="Proteomes" id="UP000001868"/>
    </source>
</evidence>
<dbReference type="eggNOG" id="COG2267">
    <property type="taxonomic scope" value="Bacteria"/>
</dbReference>
<evidence type="ECO:0000256" key="11">
    <source>
        <dbReference type="SAM" id="SignalP"/>
    </source>
</evidence>
<dbReference type="KEGG" id="pzu:PHZ_c2784"/>
<dbReference type="PRINTS" id="PR00793">
    <property type="entry name" value="PROAMNOPTASE"/>
</dbReference>
<organism evidence="13 14">
    <name type="scientific">Phenylobacterium zucineum (strain HLK1)</name>
    <dbReference type="NCBI Taxonomy" id="450851"/>
    <lineage>
        <taxon>Bacteria</taxon>
        <taxon>Pseudomonadati</taxon>
        <taxon>Pseudomonadota</taxon>
        <taxon>Alphaproteobacteria</taxon>
        <taxon>Caulobacterales</taxon>
        <taxon>Caulobacteraceae</taxon>
        <taxon>Phenylobacterium</taxon>
    </lineage>
</organism>
<evidence type="ECO:0000256" key="4">
    <source>
        <dbReference type="ARBA" id="ARBA00012568"/>
    </source>
</evidence>
<evidence type="ECO:0000256" key="8">
    <source>
        <dbReference type="ARBA" id="ARBA00022670"/>
    </source>
</evidence>
<feature type="signal peptide" evidence="11">
    <location>
        <begin position="1"/>
        <end position="21"/>
    </location>
</feature>
<accession>B4R875</accession>
<evidence type="ECO:0000256" key="5">
    <source>
        <dbReference type="ARBA" id="ARBA00021843"/>
    </source>
</evidence>
<dbReference type="STRING" id="450851.PHZ_c2784"/>
<dbReference type="OrthoDB" id="9796770at2"/>
<dbReference type="PANTHER" id="PTHR43722">
    <property type="entry name" value="PROLINE IMINOPEPTIDASE"/>
    <property type="match status" value="1"/>
</dbReference>
<dbReference type="SUPFAM" id="SSF53474">
    <property type="entry name" value="alpha/beta-Hydrolases"/>
    <property type="match status" value="1"/>
</dbReference>
<dbReference type="InterPro" id="IPR005944">
    <property type="entry name" value="Pro_iminopeptidase"/>
</dbReference>
<evidence type="ECO:0000256" key="3">
    <source>
        <dbReference type="ARBA" id="ARBA00010088"/>
    </source>
</evidence>
<dbReference type="Gene3D" id="3.40.50.1820">
    <property type="entry name" value="alpha/beta hydrolase"/>
    <property type="match status" value="1"/>
</dbReference>
<dbReference type="EC" id="3.4.11.5" evidence="4"/>
<comment type="subcellular location">
    <subcellularLocation>
        <location evidence="2">Cytoplasm</location>
    </subcellularLocation>
</comment>
<keyword evidence="14" id="KW-1185">Reference proteome</keyword>
<evidence type="ECO:0000256" key="10">
    <source>
        <dbReference type="ARBA" id="ARBA00029605"/>
    </source>
</evidence>
<evidence type="ECO:0000256" key="7">
    <source>
        <dbReference type="ARBA" id="ARBA00022490"/>
    </source>
</evidence>
<dbReference type="EMBL" id="CP000747">
    <property type="protein sequence ID" value="ACG79193.1"/>
    <property type="molecule type" value="Genomic_DNA"/>
</dbReference>
<keyword evidence="6" id="KW-0031">Aminopeptidase</keyword>
<comment type="similarity">
    <text evidence="3">Belongs to the peptidase S33 family.</text>
</comment>
<dbReference type="GO" id="GO:0004177">
    <property type="term" value="F:aminopeptidase activity"/>
    <property type="evidence" value="ECO:0007669"/>
    <property type="project" value="UniProtKB-KW"/>
</dbReference>
<protein>
    <recommendedName>
        <fullName evidence="5">Proline iminopeptidase</fullName>
        <ecNumber evidence="4">3.4.11.5</ecNumber>
    </recommendedName>
    <alternativeName>
        <fullName evidence="10">Prolyl aminopeptidase</fullName>
    </alternativeName>
</protein>
<dbReference type="RefSeq" id="WP_012523331.1">
    <property type="nucleotide sequence ID" value="NC_011144.1"/>
</dbReference>
<evidence type="ECO:0000259" key="12">
    <source>
        <dbReference type="Pfam" id="PF00561"/>
    </source>
</evidence>
<dbReference type="Proteomes" id="UP000001868">
    <property type="component" value="Chromosome"/>
</dbReference>
<keyword evidence="9 13" id="KW-0378">Hydrolase</keyword>
<dbReference type="PANTHER" id="PTHR43722:SF1">
    <property type="entry name" value="PROLINE IMINOPEPTIDASE"/>
    <property type="match status" value="1"/>
</dbReference>
<dbReference type="ESTHER" id="phezh-b4r875">
    <property type="family name" value="Proline_iminopeptidase"/>
</dbReference>
<evidence type="ECO:0000256" key="2">
    <source>
        <dbReference type="ARBA" id="ARBA00004496"/>
    </source>
</evidence>
<feature type="chain" id="PRO_5002825116" description="Proline iminopeptidase" evidence="11">
    <location>
        <begin position="22"/>
        <end position="378"/>
    </location>
</feature>
<gene>
    <name evidence="13" type="ordered locus">PHZ_c2784</name>
</gene>
<dbReference type="HOGENOM" id="CLU_049285_1_1_5"/>
<evidence type="ECO:0000256" key="1">
    <source>
        <dbReference type="ARBA" id="ARBA00001585"/>
    </source>
</evidence>
<dbReference type="GO" id="GO:0006508">
    <property type="term" value="P:proteolysis"/>
    <property type="evidence" value="ECO:0007669"/>
    <property type="project" value="UniProtKB-KW"/>
</dbReference>
<evidence type="ECO:0000313" key="13">
    <source>
        <dbReference type="EMBL" id="ACG79193.1"/>
    </source>
</evidence>
<comment type="catalytic activity">
    <reaction evidence="1">
        <text>Release of N-terminal proline from a peptide.</text>
        <dbReference type="EC" id="3.4.11.5"/>
    </reaction>
</comment>
<sequence>MRPTALALGLLAALAALPASAQSEPKPFSRDDARAIIRDARKIVSPQGIEELRAVEINGLPQWISVRGRDRRNPILLFIHGGPASTEMPVSWLYQSPWEDFFTVVQWDQRAAGKTAVGADHAAVGPTVTVEQMTADGEAMVAHLRERYGKEKVFVLGHSWGSVIGLNLARRRPEWLHAYVGMGQIVDWNANEAAGYDFALRMARADGNAQAVRELEALAPYPPAEGVLSFEQVVTQRKWVIHYGGLTMGRSDFAYDLNARKISPDYTDRDLSPGVPDGDALIRLLPGMTALDFAQVNRVETPVFLFLGRRDYQTPSKVAADWHARLQAPQKGLFWFERSAHMMHLEQPGKVLMHLVNDIRPIAERAGDVAPPDRPGVD</sequence>